<evidence type="ECO:0000313" key="7">
    <source>
        <dbReference type="Proteomes" id="UP000001058"/>
    </source>
</evidence>
<dbReference type="KEGG" id="vcn:VOLCADRAFT_90884"/>
<dbReference type="RefSeq" id="XP_002950348.1">
    <property type="nucleotide sequence ID" value="XM_002950302.1"/>
</dbReference>
<dbReference type="SUPFAM" id="SSF117281">
    <property type="entry name" value="Kelch motif"/>
    <property type="match status" value="2"/>
</dbReference>
<keyword evidence="3" id="KW-0677">Repeat</keyword>
<dbReference type="InterPro" id="IPR006652">
    <property type="entry name" value="Kelch_1"/>
</dbReference>
<evidence type="ECO:0000256" key="2">
    <source>
        <dbReference type="ARBA" id="ARBA00022441"/>
    </source>
</evidence>
<dbReference type="InterPro" id="IPR015915">
    <property type="entry name" value="Kelch-typ_b-propeller"/>
</dbReference>
<dbReference type="eggNOG" id="KOG4441">
    <property type="taxonomic scope" value="Eukaryota"/>
</dbReference>
<dbReference type="GO" id="GO:0005737">
    <property type="term" value="C:cytoplasm"/>
    <property type="evidence" value="ECO:0007669"/>
    <property type="project" value="UniProtKB-ARBA"/>
</dbReference>
<dbReference type="InterPro" id="IPR011333">
    <property type="entry name" value="SKP1/BTB/POZ_sf"/>
</dbReference>
<gene>
    <name evidence="6" type="ORF">VOLCADRAFT_90884</name>
</gene>
<reference evidence="6 7" key="1">
    <citation type="journal article" date="2010" name="Science">
        <title>Genomic analysis of organismal complexity in the multicellular green alga Volvox carteri.</title>
        <authorList>
            <person name="Prochnik S.E."/>
            <person name="Umen J."/>
            <person name="Nedelcu A.M."/>
            <person name="Hallmann A."/>
            <person name="Miller S.M."/>
            <person name="Nishii I."/>
            <person name="Ferris P."/>
            <person name="Kuo A."/>
            <person name="Mitros T."/>
            <person name="Fritz-Laylin L.K."/>
            <person name="Hellsten U."/>
            <person name="Chapman J."/>
            <person name="Simakov O."/>
            <person name="Rensing S.A."/>
            <person name="Terry A."/>
            <person name="Pangilinan J."/>
            <person name="Kapitonov V."/>
            <person name="Jurka J."/>
            <person name="Salamov A."/>
            <person name="Shapiro H."/>
            <person name="Schmutz J."/>
            <person name="Grimwood J."/>
            <person name="Lindquist E."/>
            <person name="Lucas S."/>
            <person name="Grigoriev I.V."/>
            <person name="Schmitt R."/>
            <person name="Kirk D."/>
            <person name="Rokhsar D.S."/>
        </authorList>
    </citation>
    <scope>NUCLEOTIDE SEQUENCE [LARGE SCALE GENOMIC DNA]</scope>
    <source>
        <strain evidence="7">f. Nagariensis / Eve</strain>
    </source>
</reference>
<dbReference type="OrthoDB" id="45365at2759"/>
<keyword evidence="7" id="KW-1185">Reference proteome</keyword>
<organism evidence="7">
    <name type="scientific">Volvox carteri f. nagariensis</name>
    <dbReference type="NCBI Taxonomy" id="3068"/>
    <lineage>
        <taxon>Eukaryota</taxon>
        <taxon>Viridiplantae</taxon>
        <taxon>Chlorophyta</taxon>
        <taxon>core chlorophytes</taxon>
        <taxon>Chlorophyceae</taxon>
        <taxon>CS clade</taxon>
        <taxon>Chlamydomonadales</taxon>
        <taxon>Volvocaceae</taxon>
        <taxon>Volvox</taxon>
    </lineage>
</organism>
<evidence type="ECO:0000256" key="4">
    <source>
        <dbReference type="SAM" id="MobiDB-lite"/>
    </source>
</evidence>
<proteinExistence type="predicted"/>
<evidence type="ECO:0000259" key="5">
    <source>
        <dbReference type="PROSITE" id="PS50097"/>
    </source>
</evidence>
<dbReference type="InParanoid" id="D8TVB5"/>
<dbReference type="Proteomes" id="UP000001058">
    <property type="component" value="Unassembled WGS sequence"/>
</dbReference>
<evidence type="ECO:0000256" key="1">
    <source>
        <dbReference type="ARBA" id="ARBA00004906"/>
    </source>
</evidence>
<sequence length="977" mass="97436">MAAVAGDDDVVAARGDGAAVVRAAVAAEQDVGEVEDLPAHRVVLAATCEYFRALLTGAGANMSDMATAAAAGQAAAAVAAAAAAAPLATAMETAAVVVSLPGLDGWALRLAVGALYERRVEITADNLEGLISAASYLGAAALLDACTAFIRSSVGLSTCLPLLLLSWRYQLSPLRDELLGEMSYVCRRFSVLVRMPLSNDSSSGGDVATEYEYGSAGSDPDSVSEVLRLSSLPLELLLEVLRSEELLTECESDVLQCALEWLVEQELPDGPQAPYTDIGTAVGGAAGGGSSSLGDSVKPGSSNGCSNPQPPCIDSCKPCDGTSRISDTASAARELVRLVNWDCLPDPPHLHMTRGSLAAQTRALALLLAAYAEEHLRAPASEALSTTAAAVVTAAAVIAAAFAPAEGAGGSAVPPPAVLRLRRLLAELQAAATAVDLAPHGPATESTAAAAAAPSPPSAGAVAAASLAGAVASNGGGGINGALRRIGAVVSSDVESRAYGGIGGGSGRRRRHLASCLLAAGGHDASWRAVKAVEVYDPRTDQWMTGPSLLQGLSFTGAAMVPGSGFGFEFGSGIGSTRGSCGAVYLVGGTPLCSSVWRLPWGGDGPMGRGWEPCPPLLMPRAHAGVVAVAGTLTVLGGRSQVQQRGPDMVLPRSAHACAVLGGRIFALGGAAGGGARGGGGGGGGGTHRSGEFLDLGSGRWHLLPCDMSTERKYTAAAAHGGRLYVCGGVKDSRTRLPSLEALDPREGRWATLEPMTVPRSSHSMAALGGHLYVAGGQCSSVDIRPPATFTSAAVGIGAGGTPAATSAAAAAWGWGPARRTLSPPAFPGGNFSALGSSPPSLPYGHVSAGGSGVYGSAPGPGGARTAAGLLGLGLGGGGAAAAGAIGVAVGSGGGGGCEDMTVLSAVECFDVAAGRWRVAAPLSHGGRAGLALSATLGETNCELTNDGRRQLRPWTVGSQLLFTAPPGTAKYLSRPT</sequence>
<dbReference type="PANTHER" id="PTHR45632:SF17">
    <property type="entry name" value="KELCH-LIKE PROTEIN 31"/>
    <property type="match status" value="1"/>
</dbReference>
<dbReference type="EMBL" id="GL378339">
    <property type="protein sequence ID" value="EFJ48549.1"/>
    <property type="molecule type" value="Genomic_DNA"/>
</dbReference>
<accession>D8TVB5</accession>
<dbReference type="Gene3D" id="2.120.10.80">
    <property type="entry name" value="Kelch-type beta propeller"/>
    <property type="match status" value="2"/>
</dbReference>
<feature type="domain" description="BTB" evidence="5">
    <location>
        <begin position="21"/>
        <end position="124"/>
    </location>
</feature>
<dbReference type="SMART" id="SM00225">
    <property type="entry name" value="BTB"/>
    <property type="match status" value="1"/>
</dbReference>
<dbReference type="PROSITE" id="PS50097">
    <property type="entry name" value="BTB"/>
    <property type="match status" value="1"/>
</dbReference>
<comment type="pathway">
    <text evidence="1">Protein modification; protein ubiquitination.</text>
</comment>
<protein>
    <recommendedName>
        <fullName evidence="5">BTB domain-containing protein</fullName>
    </recommendedName>
</protein>
<keyword evidence="2" id="KW-0880">Kelch repeat</keyword>
<evidence type="ECO:0000313" key="6">
    <source>
        <dbReference type="EMBL" id="EFJ48549.1"/>
    </source>
</evidence>
<feature type="region of interest" description="Disordered" evidence="4">
    <location>
        <begin position="286"/>
        <end position="307"/>
    </location>
</feature>
<dbReference type="GeneID" id="9619893"/>
<dbReference type="Pfam" id="PF01344">
    <property type="entry name" value="Kelch_1"/>
    <property type="match status" value="2"/>
</dbReference>
<dbReference type="AlphaFoldDB" id="D8TVB5"/>
<dbReference type="PANTHER" id="PTHR45632">
    <property type="entry name" value="LD33804P"/>
    <property type="match status" value="1"/>
</dbReference>
<dbReference type="STRING" id="3068.D8TVB5"/>
<evidence type="ECO:0000256" key="3">
    <source>
        <dbReference type="ARBA" id="ARBA00022737"/>
    </source>
</evidence>
<dbReference type="SMART" id="SM00612">
    <property type="entry name" value="Kelch"/>
    <property type="match status" value="5"/>
</dbReference>
<dbReference type="SUPFAM" id="SSF54695">
    <property type="entry name" value="POZ domain"/>
    <property type="match status" value="1"/>
</dbReference>
<dbReference type="Gene3D" id="3.30.710.10">
    <property type="entry name" value="Potassium Channel Kv1.1, Chain A"/>
    <property type="match status" value="1"/>
</dbReference>
<name>D8TVB5_VOLCA</name>
<dbReference type="InterPro" id="IPR000210">
    <property type="entry name" value="BTB/POZ_dom"/>
</dbReference>